<dbReference type="Proteomes" id="UP001361239">
    <property type="component" value="Unassembled WGS sequence"/>
</dbReference>
<dbReference type="InterPro" id="IPR001932">
    <property type="entry name" value="PPM-type_phosphatase-like_dom"/>
</dbReference>
<dbReference type="InterPro" id="IPR036457">
    <property type="entry name" value="PPM-type-like_dom_sf"/>
</dbReference>
<dbReference type="PANTHER" id="PTHR43156">
    <property type="entry name" value="STAGE II SPORULATION PROTEIN E-RELATED"/>
    <property type="match status" value="1"/>
</dbReference>
<keyword evidence="2" id="KW-1133">Transmembrane helix</keyword>
<proteinExistence type="predicted"/>
<feature type="transmembrane region" description="Helical" evidence="2">
    <location>
        <begin position="352"/>
        <end position="372"/>
    </location>
</feature>
<feature type="transmembrane region" description="Helical" evidence="2">
    <location>
        <begin position="20"/>
        <end position="40"/>
    </location>
</feature>
<dbReference type="SMART" id="SM01080">
    <property type="entry name" value="CHASE2"/>
    <property type="match status" value="1"/>
</dbReference>
<comment type="caution">
    <text evidence="5">The sequence shown here is derived from an EMBL/GenBank/DDBJ whole genome shotgun (WGS) entry which is preliminary data.</text>
</comment>
<evidence type="ECO:0000313" key="5">
    <source>
        <dbReference type="EMBL" id="MEJ5976916.1"/>
    </source>
</evidence>
<keyword evidence="1" id="KW-0378">Hydrolase</keyword>
<dbReference type="Pfam" id="PF07228">
    <property type="entry name" value="SpoIIE"/>
    <property type="match status" value="1"/>
</dbReference>
<keyword evidence="6" id="KW-1185">Reference proteome</keyword>
<feature type="domain" description="CHASE2" evidence="4">
    <location>
        <begin position="40"/>
        <end position="372"/>
    </location>
</feature>
<dbReference type="RefSeq" id="WP_339586875.1">
    <property type="nucleotide sequence ID" value="NZ_JBBHJZ010000002.1"/>
</dbReference>
<dbReference type="InterPro" id="IPR007890">
    <property type="entry name" value="CHASE2"/>
</dbReference>
<dbReference type="SUPFAM" id="SSF81606">
    <property type="entry name" value="PP2C-like"/>
    <property type="match status" value="1"/>
</dbReference>
<evidence type="ECO:0000256" key="1">
    <source>
        <dbReference type="ARBA" id="ARBA00022801"/>
    </source>
</evidence>
<dbReference type="SMART" id="SM00331">
    <property type="entry name" value="PP2C_SIG"/>
    <property type="match status" value="1"/>
</dbReference>
<evidence type="ECO:0000259" key="4">
    <source>
        <dbReference type="SMART" id="SM01080"/>
    </source>
</evidence>
<protein>
    <submittedName>
        <fullName evidence="5">CHASE2 domain-containing protein</fullName>
    </submittedName>
</protein>
<dbReference type="Gene3D" id="3.60.40.10">
    <property type="entry name" value="PPM-type phosphatase domain"/>
    <property type="match status" value="1"/>
</dbReference>
<feature type="transmembrane region" description="Helical" evidence="2">
    <location>
        <begin position="411"/>
        <end position="428"/>
    </location>
</feature>
<evidence type="ECO:0000313" key="6">
    <source>
        <dbReference type="Proteomes" id="UP001361239"/>
    </source>
</evidence>
<dbReference type="PANTHER" id="PTHR43156:SF2">
    <property type="entry name" value="STAGE II SPORULATION PROTEIN E"/>
    <property type="match status" value="1"/>
</dbReference>
<accession>A0ABU8RV11</accession>
<dbReference type="Pfam" id="PF05226">
    <property type="entry name" value="CHASE2"/>
    <property type="match status" value="1"/>
</dbReference>
<gene>
    <name evidence="5" type="ORF">WG901_09745</name>
</gene>
<keyword evidence="2" id="KW-0812">Transmembrane</keyword>
<organism evidence="5 6">
    <name type="scientific">Novosphingobium anseongense</name>
    <dbReference type="NCBI Taxonomy" id="3133436"/>
    <lineage>
        <taxon>Bacteria</taxon>
        <taxon>Pseudomonadati</taxon>
        <taxon>Pseudomonadota</taxon>
        <taxon>Alphaproteobacteria</taxon>
        <taxon>Sphingomonadales</taxon>
        <taxon>Sphingomonadaceae</taxon>
        <taxon>Novosphingobium</taxon>
    </lineage>
</organism>
<evidence type="ECO:0000259" key="3">
    <source>
        <dbReference type="SMART" id="SM00331"/>
    </source>
</evidence>
<dbReference type="EMBL" id="JBBHJZ010000002">
    <property type="protein sequence ID" value="MEJ5976916.1"/>
    <property type="molecule type" value="Genomic_DNA"/>
</dbReference>
<dbReference type="InterPro" id="IPR052016">
    <property type="entry name" value="Bact_Sigma-Reg"/>
</dbReference>
<evidence type="ECO:0000256" key="2">
    <source>
        <dbReference type="SAM" id="Phobius"/>
    </source>
</evidence>
<reference evidence="5 6" key="1">
    <citation type="submission" date="2024-03" db="EMBL/GenBank/DDBJ databases">
        <authorList>
            <person name="Jo J.-H."/>
        </authorList>
    </citation>
    <scope>NUCLEOTIDE SEQUENCE [LARGE SCALE GENOMIC DNA]</scope>
    <source>
        <strain evidence="5 6">PS1R-30</strain>
    </source>
</reference>
<sequence>MTASPSRSEPAPPRRPLRRFVWLVAALGALAGALLSLWVAPPVRRALFDEWQVLAPRKIGGGKIDAGKVAVVLIDRESLAAVGPWPWPRYYLARLTETIAAQQPKAIGFDMIFAEADRLNPDRFVALYPEIDPQAAAAIGALPSMDASFAQVLGEAPVVLGRLGIDGDGSDPKAVFVDPEVQGRPPRGTPRYTYVLTSITELDDVALGHAMLNGPPDDDGVVRRVPFTVLAGTRPMPGMAAELARIAQDVPQLAWRGDTALLGKQRIPVDNAGQVQLRFGHFPDSARHSAARVLAKAVPADAFRGKIVLIGLGAEGIADLVATPLETEGYGVFVQAQAVEALLSGGWLARPAWLAGSEWAVGLLLVLLVGLAGSLRRRWPWFVAGAVGLLLPPLSWLLFQGGSLLFDPLRPGLIGLSAAVALGTLVALRNRTERRQLAQQLIEQRVTSAVQEGELQAARSIQLGMVPTRDRLAGLDPRMNAAAVLEPAHSVGGDFYDAIRIDPDRLLFFVGDVTGKGVPAALYMALSKTLAKSVLVRERGGLAHAVNTLNLELMRDADDAMGVTMLVVLANCATGELTMVNAGHENPILLKPGRPPRTISMQGGPPFCVVPFSYPEEALFLAPGDALVLLTDGVTEGQDADGALFGLDGVMKTLGQRANNEPEAMVRSLVAAVRLFEHPTEPSDDLTILALSYRGA</sequence>
<name>A0ABU8RV11_9SPHN</name>
<feature type="domain" description="PPM-type phosphatase" evidence="3">
    <location>
        <begin position="476"/>
        <end position="693"/>
    </location>
</feature>
<keyword evidence="2" id="KW-0472">Membrane</keyword>
<feature type="transmembrane region" description="Helical" evidence="2">
    <location>
        <begin position="379"/>
        <end position="399"/>
    </location>
</feature>